<dbReference type="SUPFAM" id="SSF55424">
    <property type="entry name" value="FAD/NAD-linked reductases, dimerisation (C-terminal) domain"/>
    <property type="match status" value="1"/>
</dbReference>
<feature type="domain" description="Rhodanese" evidence="7">
    <location>
        <begin position="464"/>
        <end position="550"/>
    </location>
</feature>
<dbReference type="InterPro" id="IPR050260">
    <property type="entry name" value="FAD-bd_OxRdtase"/>
</dbReference>
<keyword evidence="6" id="KW-0676">Redox-active center</keyword>
<proteinExistence type="inferred from homology"/>
<protein>
    <submittedName>
        <fullName evidence="8">CoA-disulfide reductase</fullName>
    </submittedName>
</protein>
<comment type="similarity">
    <text evidence="2">Belongs to the class-III pyridine nucleotide-disulfide oxidoreductase family.</text>
</comment>
<keyword evidence="4" id="KW-0274">FAD</keyword>
<comment type="caution">
    <text evidence="8">The sequence shown here is derived from an EMBL/GenBank/DDBJ whole genome shotgun (WGS) entry which is preliminary data.</text>
</comment>
<organism evidence="8 9">
    <name type="scientific">Adlercreutzia caecimuris</name>
    <dbReference type="NCBI Taxonomy" id="671266"/>
    <lineage>
        <taxon>Bacteria</taxon>
        <taxon>Bacillati</taxon>
        <taxon>Actinomycetota</taxon>
        <taxon>Coriobacteriia</taxon>
        <taxon>Eggerthellales</taxon>
        <taxon>Eggerthellaceae</taxon>
        <taxon>Adlercreutzia</taxon>
    </lineage>
</organism>
<dbReference type="Gene3D" id="3.40.250.10">
    <property type="entry name" value="Rhodanese-like domain"/>
    <property type="match status" value="1"/>
</dbReference>
<evidence type="ECO:0000256" key="2">
    <source>
        <dbReference type="ARBA" id="ARBA00009130"/>
    </source>
</evidence>
<dbReference type="PRINTS" id="PR00368">
    <property type="entry name" value="FADPNR"/>
</dbReference>
<evidence type="ECO:0000313" key="8">
    <source>
        <dbReference type="EMBL" id="THG38969.1"/>
    </source>
</evidence>
<dbReference type="PANTHER" id="PTHR43429:SF1">
    <property type="entry name" value="NAD(P)H SULFUR OXIDOREDUCTASE (COA-DEPENDENT)"/>
    <property type="match status" value="1"/>
</dbReference>
<evidence type="ECO:0000256" key="1">
    <source>
        <dbReference type="ARBA" id="ARBA00001974"/>
    </source>
</evidence>
<dbReference type="InterPro" id="IPR001763">
    <property type="entry name" value="Rhodanese-like_dom"/>
</dbReference>
<dbReference type="EMBL" id="SSTJ01000001">
    <property type="protein sequence ID" value="THG38969.1"/>
    <property type="molecule type" value="Genomic_DNA"/>
</dbReference>
<dbReference type="AlphaFoldDB" id="A0A4S4G5L6"/>
<reference evidence="8 9" key="1">
    <citation type="submission" date="2019-04" db="EMBL/GenBank/DDBJ databases">
        <title>Microbes associate with the intestines of laboratory mice.</title>
        <authorList>
            <person name="Navarre W."/>
            <person name="Wong E."/>
            <person name="Huang K.C."/>
            <person name="Tropini C."/>
            <person name="Ng K."/>
            <person name="Yu B."/>
        </authorList>
    </citation>
    <scope>NUCLEOTIDE SEQUENCE [LARGE SCALE GENOMIC DNA]</scope>
    <source>
        <strain evidence="8 9">NM80_B27</strain>
    </source>
</reference>
<dbReference type="InterPro" id="IPR036188">
    <property type="entry name" value="FAD/NAD-bd_sf"/>
</dbReference>
<name>A0A4S4G5L6_9ACTN</name>
<dbReference type="Gene3D" id="3.50.50.60">
    <property type="entry name" value="FAD/NAD(P)-binding domain"/>
    <property type="match status" value="2"/>
</dbReference>
<evidence type="ECO:0000259" key="7">
    <source>
        <dbReference type="PROSITE" id="PS50206"/>
    </source>
</evidence>
<dbReference type="Pfam" id="PF02852">
    <property type="entry name" value="Pyr_redox_dim"/>
    <property type="match status" value="1"/>
</dbReference>
<keyword evidence="3" id="KW-0285">Flavoprotein</keyword>
<dbReference type="PROSITE" id="PS50206">
    <property type="entry name" value="RHODANESE_3"/>
    <property type="match status" value="1"/>
</dbReference>
<dbReference type="PANTHER" id="PTHR43429">
    <property type="entry name" value="PYRIDINE NUCLEOTIDE-DISULFIDE OXIDOREDUCTASE DOMAIN-CONTAINING"/>
    <property type="match status" value="1"/>
</dbReference>
<dbReference type="GO" id="GO:0016491">
    <property type="term" value="F:oxidoreductase activity"/>
    <property type="evidence" value="ECO:0007669"/>
    <property type="project" value="UniProtKB-KW"/>
</dbReference>
<dbReference type="Pfam" id="PF07992">
    <property type="entry name" value="Pyr_redox_2"/>
    <property type="match status" value="1"/>
</dbReference>
<dbReference type="InterPro" id="IPR036873">
    <property type="entry name" value="Rhodanese-like_dom_sf"/>
</dbReference>
<evidence type="ECO:0000313" key="9">
    <source>
        <dbReference type="Proteomes" id="UP000308978"/>
    </source>
</evidence>
<evidence type="ECO:0000256" key="3">
    <source>
        <dbReference type="ARBA" id="ARBA00022630"/>
    </source>
</evidence>
<gene>
    <name evidence="8" type="ORF">E5986_01390</name>
</gene>
<dbReference type="SUPFAM" id="SSF52821">
    <property type="entry name" value="Rhodanese/Cell cycle control phosphatase"/>
    <property type="match status" value="1"/>
</dbReference>
<dbReference type="InterPro" id="IPR004099">
    <property type="entry name" value="Pyr_nucl-diS_OxRdtase_dimer"/>
</dbReference>
<dbReference type="Pfam" id="PF00581">
    <property type="entry name" value="Rhodanese"/>
    <property type="match status" value="1"/>
</dbReference>
<dbReference type="SUPFAM" id="SSF51905">
    <property type="entry name" value="FAD/NAD(P)-binding domain"/>
    <property type="match status" value="2"/>
</dbReference>
<dbReference type="InterPro" id="IPR016156">
    <property type="entry name" value="FAD/NAD-linked_Rdtase_dimer_sf"/>
</dbReference>
<comment type="cofactor">
    <cofactor evidence="1">
        <name>FAD</name>
        <dbReference type="ChEBI" id="CHEBI:57692"/>
    </cofactor>
</comment>
<evidence type="ECO:0000256" key="6">
    <source>
        <dbReference type="ARBA" id="ARBA00023284"/>
    </source>
</evidence>
<evidence type="ECO:0000256" key="5">
    <source>
        <dbReference type="ARBA" id="ARBA00023002"/>
    </source>
</evidence>
<dbReference type="PRINTS" id="PR00411">
    <property type="entry name" value="PNDRDTASEI"/>
</dbReference>
<dbReference type="SMART" id="SM00450">
    <property type="entry name" value="RHOD"/>
    <property type="match status" value="1"/>
</dbReference>
<dbReference type="InterPro" id="IPR023753">
    <property type="entry name" value="FAD/NAD-binding_dom"/>
</dbReference>
<evidence type="ECO:0000256" key="4">
    <source>
        <dbReference type="ARBA" id="ARBA00022827"/>
    </source>
</evidence>
<sequence length="562" mass="59326">MKVVIIGGVAGGASAAARLRRLDESAEIVMVERTGYVSYANCGLPYYVGGVIADRAELTLQTPERFRERFNIDVRVGSEVTAINREAKTVSVREAETGRIYEEPYDKLILAPGAAPVVPAAVSLDSPRVFTLRTVEDALALRTFVTEKAPRRAVVVGGGFIGIEAAENLAEMGVETTLVQRPAQLLKPLDADMAAFVHAEMRAHGVRLVLGGSLEAVDEEACGLVVRLGDGEALPADLVVLAIGVAPEAHLAAEAGLSLGQRGSIAADASMRTSDPDIFAVGDAVEVTHGVTGKKALVALAGPANKQGRIAADVICGLNSRYGGSWGSSVIKVFDLTVASTGLNEAAARAQGYDCDTVILSPGSHAGYYPGARPLTMKVVFERDTLRLLGAQIVGAEGADKRIDVLACAMQLGADGVRLKDLDLAYAPPYSSAKDPVNMAGFMIENVAAGLMKQAGYDEIPALRSAGATLLDVRTDAEWDRGHIDGFVHIPLDELRDRLGELPASAPVYVTCQSGLRSYVACRMLAQHGFDAYNFRGGYGFYRVVAADGEPVRCARPCGAER</sequence>
<accession>A0A4S4G5L6</accession>
<keyword evidence="5" id="KW-0560">Oxidoreductase</keyword>
<dbReference type="RefSeq" id="WP_136432662.1">
    <property type="nucleotide sequence ID" value="NZ_SSTJ01000001.1"/>
</dbReference>
<dbReference type="Proteomes" id="UP000308978">
    <property type="component" value="Unassembled WGS sequence"/>
</dbReference>